<protein>
    <submittedName>
        <fullName evidence="1">Uncharacterized protein</fullName>
    </submittedName>
</protein>
<dbReference type="EMBL" id="CP000353">
    <property type="protein sequence ID" value="ADC45327.1"/>
    <property type="molecule type" value="Genomic_DNA"/>
</dbReference>
<dbReference type="KEGG" id="rme:Rmet_6748"/>
<dbReference type="Proteomes" id="UP000002429">
    <property type="component" value="Plasmid megaplasmid"/>
</dbReference>
<dbReference type="AlphaFoldDB" id="D3DYF7"/>
<gene>
    <name evidence="1" type="ordered locus">Rmet_6748</name>
</gene>
<keyword evidence="2" id="KW-1185">Reference proteome</keyword>
<name>D3DYF7_CUPMC</name>
<proteinExistence type="predicted"/>
<reference evidence="2" key="1">
    <citation type="journal article" date="2010" name="PLoS ONE">
        <title>The complete genome sequence of Cupriavidus metallidurans strain CH34, a master survivalist in harsh and anthropogenic environments.</title>
        <authorList>
            <person name="Janssen P.J."/>
            <person name="Van Houdt R."/>
            <person name="Moors H."/>
            <person name="Monsieurs P."/>
            <person name="Morin N."/>
            <person name="Michaux A."/>
            <person name="Benotmane M.A."/>
            <person name="Leys N."/>
            <person name="Vallaeys T."/>
            <person name="Lapidus A."/>
            <person name="Monchy S."/>
            <person name="Medigue C."/>
            <person name="Taghavi S."/>
            <person name="McCorkle S."/>
            <person name="Dunn J."/>
            <person name="van der Lelie D."/>
            <person name="Mergeay M."/>
        </authorList>
    </citation>
    <scope>NUCLEOTIDE SEQUENCE [LARGE SCALE GENOMIC DNA]</scope>
    <source>
        <strain evidence="2">ATCC 43123 / DSM 2839 / NBRC 102507 / CH34</strain>
    </source>
</reference>
<evidence type="ECO:0000313" key="1">
    <source>
        <dbReference type="EMBL" id="ADC45327.1"/>
    </source>
</evidence>
<organism evidence="1 2">
    <name type="scientific">Cupriavidus metallidurans (strain ATCC 43123 / DSM 2839 / NBRC 102507 / CH34)</name>
    <name type="common">Ralstonia metallidurans</name>
    <dbReference type="NCBI Taxonomy" id="266264"/>
    <lineage>
        <taxon>Bacteria</taxon>
        <taxon>Pseudomonadati</taxon>
        <taxon>Pseudomonadota</taxon>
        <taxon>Betaproteobacteria</taxon>
        <taxon>Burkholderiales</taxon>
        <taxon>Burkholderiaceae</taxon>
        <taxon>Cupriavidus</taxon>
    </lineage>
</organism>
<accession>D3DYF7</accession>
<keyword evidence="1" id="KW-0614">Plasmid</keyword>
<sequence>MKLSAYFKPVFSAGFKALHERLIWALSPAKFTP</sequence>
<dbReference type="HOGENOM" id="CLU_3383438_0_0_4"/>
<geneLocation type="plasmid" evidence="1 2">
    <name>megaplasmid</name>
</geneLocation>
<evidence type="ECO:0000313" key="2">
    <source>
        <dbReference type="Proteomes" id="UP000002429"/>
    </source>
</evidence>